<feature type="non-terminal residue" evidence="1">
    <location>
        <position position="1"/>
    </location>
</feature>
<sequence length="19" mass="2383">EHGKPEIVFRERDKFDRHS</sequence>
<dbReference type="AlphaFoldDB" id="A6KGN2"/>
<feature type="non-terminal residue" evidence="1">
    <location>
        <position position="19"/>
    </location>
</feature>
<evidence type="ECO:0000313" key="2">
    <source>
        <dbReference type="Proteomes" id="UP000234681"/>
    </source>
</evidence>
<dbReference type="Proteomes" id="UP000234681">
    <property type="component" value="Chromosome 15"/>
</dbReference>
<proteinExistence type="predicted"/>
<dbReference type="EMBL" id="CH474049">
    <property type="protein sequence ID" value="EDM14111.1"/>
    <property type="molecule type" value="Genomic_DNA"/>
</dbReference>
<name>A6KGN2_RAT</name>
<gene>
    <name evidence="1" type="ORF">rCG_64443</name>
</gene>
<evidence type="ECO:0000313" key="1">
    <source>
        <dbReference type="EMBL" id="EDM14111.1"/>
    </source>
</evidence>
<protein>
    <submittedName>
        <fullName evidence="1">RCG64443</fullName>
    </submittedName>
</protein>
<reference evidence="1 2" key="1">
    <citation type="submission" date="2005-07" db="EMBL/GenBank/DDBJ databases">
        <authorList>
            <person name="Mural R.J."/>
            <person name="Li P.W."/>
            <person name="Adams M.D."/>
            <person name="Amanatides P.G."/>
            <person name="Baden-Tillson H."/>
            <person name="Barnstead M."/>
            <person name="Chin S.H."/>
            <person name="Dew I."/>
            <person name="Evans C.A."/>
            <person name="Ferriera S."/>
            <person name="Flanigan M."/>
            <person name="Fosler C."/>
            <person name="Glodek A."/>
            <person name="Gu Z."/>
            <person name="Holt R.A."/>
            <person name="Jennings D."/>
            <person name="Kraft C.L."/>
            <person name="Lu F."/>
            <person name="Nguyen T."/>
            <person name="Nusskern D.R."/>
            <person name="Pfannkoch C.M."/>
            <person name="Sitter C."/>
            <person name="Sutton G.G."/>
            <person name="Venter J.C."/>
            <person name="Wang Z."/>
            <person name="Woodage T."/>
            <person name="Zheng X.H."/>
            <person name="Zhong F."/>
        </authorList>
    </citation>
    <scope>NUCLEOTIDE SEQUENCE [LARGE SCALE GENOMIC DNA]</scope>
    <source>
        <strain>BN</strain>
        <strain evidence="2">Sprague-Dawley</strain>
    </source>
</reference>
<organism evidence="1 2">
    <name type="scientific">Rattus norvegicus</name>
    <name type="common">Rat</name>
    <dbReference type="NCBI Taxonomy" id="10116"/>
    <lineage>
        <taxon>Eukaryota</taxon>
        <taxon>Metazoa</taxon>
        <taxon>Chordata</taxon>
        <taxon>Craniata</taxon>
        <taxon>Vertebrata</taxon>
        <taxon>Euteleostomi</taxon>
        <taxon>Mammalia</taxon>
        <taxon>Eutheria</taxon>
        <taxon>Euarchontoglires</taxon>
        <taxon>Glires</taxon>
        <taxon>Rodentia</taxon>
        <taxon>Myomorpha</taxon>
        <taxon>Muroidea</taxon>
        <taxon>Muridae</taxon>
        <taxon>Murinae</taxon>
        <taxon>Rattus</taxon>
    </lineage>
</organism>
<accession>A6KGN2</accession>